<protein>
    <submittedName>
        <fullName evidence="1">LIM/homeobox protein Lhx9</fullName>
    </submittedName>
</protein>
<dbReference type="EMBL" id="GDJX01017259">
    <property type="protein sequence ID" value="JAT50677.1"/>
    <property type="molecule type" value="Transcribed_RNA"/>
</dbReference>
<dbReference type="InterPro" id="IPR036236">
    <property type="entry name" value="Znf_C2H2_sf"/>
</dbReference>
<dbReference type="GO" id="GO:0006357">
    <property type="term" value="P:regulation of transcription by RNA polymerase II"/>
    <property type="evidence" value="ECO:0007669"/>
    <property type="project" value="TreeGrafter"/>
</dbReference>
<dbReference type="GO" id="GO:1990837">
    <property type="term" value="F:sequence-specific double-stranded DNA binding"/>
    <property type="evidence" value="ECO:0007669"/>
    <property type="project" value="TreeGrafter"/>
</dbReference>
<dbReference type="PANTHER" id="PTHR34396:SF25">
    <property type="entry name" value="BOUNDARY ELEMENT ASSOCIATED FACTOR"/>
    <property type="match status" value="1"/>
</dbReference>
<organism evidence="1">
    <name type="scientific">Anthurium amnicola</name>
    <dbReference type="NCBI Taxonomy" id="1678845"/>
    <lineage>
        <taxon>Eukaryota</taxon>
        <taxon>Viridiplantae</taxon>
        <taxon>Streptophyta</taxon>
        <taxon>Embryophyta</taxon>
        <taxon>Tracheophyta</taxon>
        <taxon>Spermatophyta</taxon>
        <taxon>Magnoliopsida</taxon>
        <taxon>Liliopsida</taxon>
        <taxon>Araceae</taxon>
        <taxon>Pothoideae</taxon>
        <taxon>Potheae</taxon>
        <taxon>Anthurium</taxon>
    </lineage>
</organism>
<keyword evidence="1" id="KW-0371">Homeobox</keyword>
<dbReference type="SMART" id="SM00614">
    <property type="entry name" value="ZnF_BED"/>
    <property type="match status" value="5"/>
</dbReference>
<dbReference type="InterPro" id="IPR053031">
    <property type="entry name" value="Cuticle_assoc_protein"/>
</dbReference>
<dbReference type="GO" id="GO:0005634">
    <property type="term" value="C:nucleus"/>
    <property type="evidence" value="ECO:0007669"/>
    <property type="project" value="TreeGrafter"/>
</dbReference>
<evidence type="ECO:0000313" key="1">
    <source>
        <dbReference type="EMBL" id="JAT50677.1"/>
    </source>
</evidence>
<reference evidence="1" key="1">
    <citation type="submission" date="2015-07" db="EMBL/GenBank/DDBJ databases">
        <title>Transcriptome Assembly of Anthurium amnicola.</title>
        <authorList>
            <person name="Suzuki J."/>
        </authorList>
    </citation>
    <scope>NUCLEOTIDE SEQUENCE</scope>
</reference>
<name>A0A1D1Y7R5_9ARAE</name>
<sequence>MDAQVDLTLPGAQTSGFVEMNECDSIVQDQESHMPLRKPRRLRSAVWNDMTKQLRGDGSYFAICSHCKKKMLGSSAMGTTHLKNHLRFCAAFQNAKNSKGYIEMNEGYSNMQDQESYPGLPKRRRLRSAVWNEMTKEYRGDGGYVAVCNHCKKRMVGNSASGTTHLKNHLRICGAFKVSKSGQADGGQLFLESSERKRVGTNNLDCVNIDAEISRQDVARMNGSDSIVQDQESCPRLSRGRKLRSAVWNEMTKEQREDGSYFAICNHCKKKMWGNSTRGTTHLKNHLRFCAAFQNAKNSKGYIEMNEGYSNMQDQESYPGLPKRRRLRSAVWNEMTKEYRGDGGYVAVCNHCKKRMVGNSASGTTHLKNHLRICGAFKVSKSGQADGGQLFLESSERKRVGTNNLDCVNIDAEISRQDVARMNGSDSIVQDQESCPRLSRGRKLRSAVWNEMTKEQREDGSYFAICNHCKKKMWGNSTR</sequence>
<feature type="non-terminal residue" evidence="1">
    <location>
        <position position="479"/>
    </location>
</feature>
<dbReference type="AlphaFoldDB" id="A0A1D1Y7R5"/>
<keyword evidence="1" id="KW-0238">DNA-binding</keyword>
<dbReference type="PANTHER" id="PTHR34396">
    <property type="entry name" value="OS03G0264950 PROTEIN-RELATED"/>
    <property type="match status" value="1"/>
</dbReference>
<accession>A0A1D1Y7R5</accession>
<dbReference type="SUPFAM" id="SSF57667">
    <property type="entry name" value="beta-beta-alpha zinc fingers"/>
    <property type="match status" value="4"/>
</dbReference>
<gene>
    <name evidence="1" type="primary">Lhx9_0</name>
    <name evidence="1" type="ORF">g.54257</name>
</gene>
<proteinExistence type="predicted"/>